<dbReference type="EMBL" id="MT142337">
    <property type="protein sequence ID" value="QJA78452.1"/>
    <property type="molecule type" value="Genomic_DNA"/>
</dbReference>
<organism evidence="1">
    <name type="scientific">viral metagenome</name>
    <dbReference type="NCBI Taxonomy" id="1070528"/>
    <lineage>
        <taxon>unclassified sequences</taxon>
        <taxon>metagenomes</taxon>
        <taxon>organismal metagenomes</taxon>
    </lineage>
</organism>
<proteinExistence type="predicted"/>
<gene>
    <name evidence="1" type="ORF">MM415A01070_0019</name>
</gene>
<protein>
    <submittedName>
        <fullName evidence="1">Uncharacterized protein</fullName>
    </submittedName>
</protein>
<name>A0A6M3K9F9_9ZZZZ</name>
<reference evidence="1" key="1">
    <citation type="submission" date="2020-03" db="EMBL/GenBank/DDBJ databases">
        <title>The deep terrestrial virosphere.</title>
        <authorList>
            <person name="Holmfeldt K."/>
            <person name="Nilsson E."/>
            <person name="Simone D."/>
            <person name="Lopez-Fernandez M."/>
            <person name="Wu X."/>
            <person name="de Brujin I."/>
            <person name="Lundin D."/>
            <person name="Andersson A."/>
            <person name="Bertilsson S."/>
            <person name="Dopson M."/>
        </authorList>
    </citation>
    <scope>NUCLEOTIDE SEQUENCE</scope>
    <source>
        <strain evidence="1">MM415A01070</strain>
    </source>
</reference>
<evidence type="ECO:0000313" key="1">
    <source>
        <dbReference type="EMBL" id="QJA78452.1"/>
    </source>
</evidence>
<accession>A0A6M3K9F9</accession>
<dbReference type="AlphaFoldDB" id="A0A6M3K9F9"/>
<sequence>MSYPSWTITEYEGLVAVELPWQVDWNRPVEFRTLRVSNCPFEQWKRFAGEEVRFRDGRAWTFSPDGRPRRMNVTEWETVTVEREIRRPRRRKGYYDWVWQHGKWNKTMETEETGRCL</sequence>